<comment type="similarity">
    <text evidence="1">Belongs to the LysR transcriptional regulatory family.</text>
</comment>
<comment type="caution">
    <text evidence="5">The sequence shown here is derived from an EMBL/GenBank/DDBJ whole genome shotgun (WGS) entry which is preliminary data.</text>
</comment>
<dbReference type="PROSITE" id="PS50931">
    <property type="entry name" value="HTH_LYSR"/>
    <property type="match status" value="1"/>
</dbReference>
<dbReference type="Gene3D" id="3.40.190.10">
    <property type="entry name" value="Periplasmic binding protein-like II"/>
    <property type="match status" value="2"/>
</dbReference>
<sequence length="298" mass="33094">MELRYLRYFVAVARERHFTRAAKALGISQPPLSQQIKRLEEEVGTPLFRRLTRGVELTEAGEAFYEDACKILALSDAALEKARGIARGLNGSLSIGITSSDAFHPKIFALIRQFQVQNMAVQVHQVEANMSSLTTMLAEGELDIAFVRLPCESSKVFELKILDREPMVVALHRDHPLAACDSLALEQLRDTPVVLFPQEVAPGLYDRVYGSCERAGFDMQHTLQSSQLSSSLSMVSAGGGFALVPKSMAAISPPNVTYHALSSPELYTDIALCWRRFERSRTVKRFLAMMSEGEREQG</sequence>
<dbReference type="Proteomes" id="UP000244004">
    <property type="component" value="Unassembled WGS sequence"/>
</dbReference>
<dbReference type="InterPro" id="IPR005119">
    <property type="entry name" value="LysR_subst-bd"/>
</dbReference>
<evidence type="ECO:0000256" key="1">
    <source>
        <dbReference type="ARBA" id="ARBA00009437"/>
    </source>
</evidence>
<dbReference type="InterPro" id="IPR000847">
    <property type="entry name" value="LysR_HTH_N"/>
</dbReference>
<gene>
    <name evidence="5" type="ORF">C1O12_04155</name>
</gene>
<proteinExistence type="inferred from homology"/>
<dbReference type="GO" id="GO:0003700">
    <property type="term" value="F:DNA-binding transcription factor activity"/>
    <property type="evidence" value="ECO:0007669"/>
    <property type="project" value="InterPro"/>
</dbReference>
<reference evidence="5 6" key="1">
    <citation type="submission" date="2018-01" db="EMBL/GenBank/DDBJ databases">
        <title>Geographic spread and resistance mechanisms of dominant carbapenem-resistant Enterobacter cloacae complex clones ST171 and ST78.</title>
        <authorList>
            <person name="Gomez-Simmonds A."/>
            <person name="Annavajhala M.K."/>
            <person name="Wang Z."/>
            <person name="Macesic N."/>
            <person name="Hu Y."/>
            <person name="Giddins M.J."/>
            <person name="O'Malley A."/>
            <person name="Toussaint N.C."/>
            <person name="Whittier S."/>
            <person name="Torres V.J."/>
            <person name="Uhlemann A.-C."/>
        </authorList>
    </citation>
    <scope>NUCLEOTIDE SEQUENCE [LARGE SCALE GENOMIC DNA]</scope>
    <source>
        <strain evidence="5 6">78</strain>
    </source>
</reference>
<protein>
    <submittedName>
        <fullName evidence="5">LysR family transcriptional regulator</fullName>
    </submittedName>
</protein>
<evidence type="ECO:0000256" key="4">
    <source>
        <dbReference type="ARBA" id="ARBA00023163"/>
    </source>
</evidence>
<dbReference type="GO" id="GO:0003677">
    <property type="term" value="F:DNA binding"/>
    <property type="evidence" value="ECO:0007669"/>
    <property type="project" value="UniProtKB-KW"/>
</dbReference>
<name>A0A3S0I7U1_9ENTR</name>
<evidence type="ECO:0000313" key="6">
    <source>
        <dbReference type="Proteomes" id="UP000244004"/>
    </source>
</evidence>
<accession>A0A3S0I7U1</accession>
<dbReference type="GO" id="GO:0032993">
    <property type="term" value="C:protein-DNA complex"/>
    <property type="evidence" value="ECO:0007669"/>
    <property type="project" value="TreeGrafter"/>
</dbReference>
<dbReference type="PANTHER" id="PTHR30346:SF30">
    <property type="entry name" value="SMALL NEUTRAL PROTEASE REGULATORY PROTEIN"/>
    <property type="match status" value="1"/>
</dbReference>
<evidence type="ECO:0000313" key="5">
    <source>
        <dbReference type="EMBL" id="PTX87628.1"/>
    </source>
</evidence>
<dbReference type="AlphaFoldDB" id="A0A3S0I7U1"/>
<dbReference type="Pfam" id="PF00126">
    <property type="entry name" value="HTH_1"/>
    <property type="match status" value="1"/>
</dbReference>
<dbReference type="InterPro" id="IPR036390">
    <property type="entry name" value="WH_DNA-bd_sf"/>
</dbReference>
<dbReference type="FunFam" id="1.10.10.10:FF:000001">
    <property type="entry name" value="LysR family transcriptional regulator"/>
    <property type="match status" value="1"/>
</dbReference>
<dbReference type="SUPFAM" id="SSF46785">
    <property type="entry name" value="Winged helix' DNA-binding domain"/>
    <property type="match status" value="1"/>
</dbReference>
<evidence type="ECO:0000256" key="2">
    <source>
        <dbReference type="ARBA" id="ARBA00023015"/>
    </source>
</evidence>
<dbReference type="Gene3D" id="1.10.10.10">
    <property type="entry name" value="Winged helix-like DNA-binding domain superfamily/Winged helix DNA-binding domain"/>
    <property type="match status" value="1"/>
</dbReference>
<dbReference type="EMBL" id="PNXT01000001">
    <property type="protein sequence ID" value="PTX87628.1"/>
    <property type="molecule type" value="Genomic_DNA"/>
</dbReference>
<dbReference type="RefSeq" id="WP_022647356.1">
    <property type="nucleotide sequence ID" value="NZ_AP025764.1"/>
</dbReference>
<keyword evidence="3" id="KW-0238">DNA-binding</keyword>
<evidence type="ECO:0000256" key="3">
    <source>
        <dbReference type="ARBA" id="ARBA00023125"/>
    </source>
</evidence>
<dbReference type="PANTHER" id="PTHR30346">
    <property type="entry name" value="TRANSCRIPTIONAL DUAL REGULATOR HCAR-RELATED"/>
    <property type="match status" value="1"/>
</dbReference>
<keyword evidence="2" id="KW-0805">Transcription regulation</keyword>
<dbReference type="Pfam" id="PF03466">
    <property type="entry name" value="LysR_substrate"/>
    <property type="match status" value="1"/>
</dbReference>
<dbReference type="GeneID" id="99704829"/>
<organism evidence="5 6">
    <name type="scientific">Enterobacter hormaechei</name>
    <dbReference type="NCBI Taxonomy" id="158836"/>
    <lineage>
        <taxon>Bacteria</taxon>
        <taxon>Pseudomonadati</taxon>
        <taxon>Pseudomonadota</taxon>
        <taxon>Gammaproteobacteria</taxon>
        <taxon>Enterobacterales</taxon>
        <taxon>Enterobacteriaceae</taxon>
        <taxon>Enterobacter</taxon>
        <taxon>Enterobacter cloacae complex</taxon>
    </lineage>
</organism>
<dbReference type="PRINTS" id="PR00039">
    <property type="entry name" value="HTHLYSR"/>
</dbReference>
<dbReference type="SUPFAM" id="SSF53850">
    <property type="entry name" value="Periplasmic binding protein-like II"/>
    <property type="match status" value="1"/>
</dbReference>
<dbReference type="InterPro" id="IPR036388">
    <property type="entry name" value="WH-like_DNA-bd_sf"/>
</dbReference>
<keyword evidence="4" id="KW-0804">Transcription</keyword>